<dbReference type="RefSeq" id="WP_167969202.1">
    <property type="nucleotide sequence ID" value="NZ_VSRL01000001.1"/>
</dbReference>
<evidence type="ECO:0000313" key="2">
    <source>
        <dbReference type="EMBL" id="NKE55362.1"/>
    </source>
</evidence>
<organism evidence="2 3">
    <name type="scientific">Lentzea indica</name>
    <dbReference type="NCBI Taxonomy" id="2604800"/>
    <lineage>
        <taxon>Bacteria</taxon>
        <taxon>Bacillati</taxon>
        <taxon>Actinomycetota</taxon>
        <taxon>Actinomycetes</taxon>
        <taxon>Pseudonocardiales</taxon>
        <taxon>Pseudonocardiaceae</taxon>
        <taxon>Lentzea</taxon>
    </lineage>
</organism>
<reference evidence="2 3" key="1">
    <citation type="submission" date="2019-08" db="EMBL/GenBank/DDBJ databases">
        <title>Lentzea from Indian Himalayas.</title>
        <authorList>
            <person name="Mandal S."/>
            <person name="Mallick Gupta A."/>
            <person name="Maiti P.K."/>
            <person name="Sarkar J."/>
            <person name="Mandal S."/>
        </authorList>
    </citation>
    <scope>NUCLEOTIDE SEQUENCE [LARGE SCALE GENOMIC DNA]</scope>
    <source>
        <strain evidence="2 3">PSKA42</strain>
    </source>
</reference>
<keyword evidence="1" id="KW-1133">Transmembrane helix</keyword>
<name>A0ABX1F955_9PSEU</name>
<keyword evidence="3" id="KW-1185">Reference proteome</keyword>
<keyword evidence="1" id="KW-0472">Membrane</keyword>
<gene>
    <name evidence="2" type="ORF">FXN61_00375</name>
</gene>
<sequence length="385" mass="42875">MKDTLDQLYETKAQLIAVLSTVIGIGLLMLNRWPPAIELLSTFPVPLGELGAGFFGFGVLGIYFQILDRAAGDKRLEKRIHRALRHEAPAFRDAVIDSLAFRPEMLQGIAASDELLDRVAANALALRLKDEELAHDLYADVRDQVINAVERWRDVDVAVSLQPWAGGPASGHGSMFVATVRWEYKVRSASPTLRFACVADEREYREMLRDPAVTAVWHFDLSGGLAAEDPEVFELVSLSVDGKERKIRRTSRGGAQLYAAGMGERASTAEEITVAYTYKVLVQRHGHMLYLDLPRPAKKLHVQLDYTAAGIRRMNTVDYISSSQSTRVEQSRRADKAKTVNISFDGWTLPRAGVAFVWVLDDELAAPRNARTRDRRLDRSSAASP</sequence>
<dbReference type="Proteomes" id="UP001515943">
    <property type="component" value="Unassembled WGS sequence"/>
</dbReference>
<proteinExistence type="predicted"/>
<evidence type="ECO:0000256" key="1">
    <source>
        <dbReference type="SAM" id="Phobius"/>
    </source>
</evidence>
<dbReference type="EMBL" id="VSRL01000001">
    <property type="protein sequence ID" value="NKE55362.1"/>
    <property type="molecule type" value="Genomic_DNA"/>
</dbReference>
<comment type="caution">
    <text evidence="2">The sequence shown here is derived from an EMBL/GenBank/DDBJ whole genome shotgun (WGS) entry which is preliminary data.</text>
</comment>
<evidence type="ECO:0000313" key="3">
    <source>
        <dbReference type="Proteomes" id="UP001515943"/>
    </source>
</evidence>
<accession>A0ABX1F955</accession>
<protein>
    <submittedName>
        <fullName evidence="2">Uncharacterized protein</fullName>
    </submittedName>
</protein>
<feature type="transmembrane region" description="Helical" evidence="1">
    <location>
        <begin position="12"/>
        <end position="30"/>
    </location>
</feature>
<feature type="transmembrane region" description="Helical" evidence="1">
    <location>
        <begin position="50"/>
        <end position="67"/>
    </location>
</feature>
<keyword evidence="1" id="KW-0812">Transmembrane</keyword>